<dbReference type="Gene3D" id="3.20.20.190">
    <property type="entry name" value="Phosphatidylinositol (PI) phosphodiesterase"/>
    <property type="match status" value="1"/>
</dbReference>
<dbReference type="EMBL" id="JACHWP010000001">
    <property type="protein sequence ID" value="MBB3022242.1"/>
    <property type="molecule type" value="Genomic_DNA"/>
</dbReference>
<name>A0A839QQG0_9MICO</name>
<dbReference type="SUPFAM" id="SSF51695">
    <property type="entry name" value="PLC-like phosphodiesterases"/>
    <property type="match status" value="1"/>
</dbReference>
<dbReference type="InterPro" id="IPR017946">
    <property type="entry name" value="PLC-like_Pdiesterase_TIM-brl"/>
</dbReference>
<dbReference type="CDD" id="cd08562">
    <property type="entry name" value="GDPD_EcUgpQ_like"/>
    <property type="match status" value="1"/>
</dbReference>
<keyword evidence="2" id="KW-0378">Hydrolase</keyword>
<keyword evidence="3" id="KW-1185">Reference proteome</keyword>
<accession>A0A839QQG0</accession>
<dbReference type="AlphaFoldDB" id="A0A839QQG0"/>
<organism evidence="2 3">
    <name type="scientific">Helcobacillus massiliensis</name>
    <dbReference type="NCBI Taxonomy" id="521392"/>
    <lineage>
        <taxon>Bacteria</taxon>
        <taxon>Bacillati</taxon>
        <taxon>Actinomycetota</taxon>
        <taxon>Actinomycetes</taxon>
        <taxon>Micrococcales</taxon>
        <taxon>Dermabacteraceae</taxon>
        <taxon>Helcobacillus</taxon>
    </lineage>
</organism>
<dbReference type="Pfam" id="PF03009">
    <property type="entry name" value="GDPD"/>
    <property type="match status" value="1"/>
</dbReference>
<feature type="domain" description="GP-PDE" evidence="1">
    <location>
        <begin position="3"/>
        <end position="250"/>
    </location>
</feature>
<dbReference type="InterPro" id="IPR030395">
    <property type="entry name" value="GP_PDE_dom"/>
</dbReference>
<protein>
    <submittedName>
        <fullName evidence="2">Glycerophosphoryl diester phosphodiesterase</fullName>
        <ecNumber evidence="2">3.1.4.46</ecNumber>
    </submittedName>
</protein>
<dbReference type="RefSeq" id="WP_221187085.1">
    <property type="nucleotide sequence ID" value="NZ_JACHWP010000001.1"/>
</dbReference>
<evidence type="ECO:0000259" key="1">
    <source>
        <dbReference type="PROSITE" id="PS51704"/>
    </source>
</evidence>
<dbReference type="PANTHER" id="PTHR46211">
    <property type="entry name" value="GLYCEROPHOSPHORYL DIESTER PHOSPHODIESTERASE"/>
    <property type="match status" value="1"/>
</dbReference>
<sequence length="256" mass="27904">MTGRIIAHRGMSRLAPENTLAAFRMMAEHGVQWLECDVDLLGDGTAVLLHDTQLDRTTDRSGTIADLTRSDLEHIDAGSWFSPAFAGERIPTLDQLIDLLNALELNANIELKSPVGGAAAGRALVDTVLKALDRLDPDRRIILSSFNHLLIRRAADQLQGAPTGASIELACLFTRESLREDWRTVIEMAGAGIVHPQDRGLTRAEVETMRAAGFDVNVWTVNDPARANQLLNWGATGICTDVAHLLIRGSAGRRSR</sequence>
<dbReference type="GO" id="GO:0006629">
    <property type="term" value="P:lipid metabolic process"/>
    <property type="evidence" value="ECO:0007669"/>
    <property type="project" value="InterPro"/>
</dbReference>
<dbReference type="PROSITE" id="PS51704">
    <property type="entry name" value="GP_PDE"/>
    <property type="match status" value="1"/>
</dbReference>
<reference evidence="2 3" key="1">
    <citation type="submission" date="2020-08" db="EMBL/GenBank/DDBJ databases">
        <title>Sequencing the genomes of 1000 actinobacteria strains.</title>
        <authorList>
            <person name="Klenk H.-P."/>
        </authorList>
    </citation>
    <scope>NUCLEOTIDE SEQUENCE [LARGE SCALE GENOMIC DNA]</scope>
    <source>
        <strain evidence="2 3">DSM 23040</strain>
    </source>
</reference>
<gene>
    <name evidence="2" type="ORF">FHX50_000490</name>
</gene>
<dbReference type="Proteomes" id="UP000568050">
    <property type="component" value="Unassembled WGS sequence"/>
</dbReference>
<dbReference type="EC" id="3.1.4.46" evidence="2"/>
<evidence type="ECO:0000313" key="3">
    <source>
        <dbReference type="Proteomes" id="UP000568050"/>
    </source>
</evidence>
<comment type="caution">
    <text evidence="2">The sequence shown here is derived from an EMBL/GenBank/DDBJ whole genome shotgun (WGS) entry which is preliminary data.</text>
</comment>
<dbReference type="GO" id="GO:0008889">
    <property type="term" value="F:glycerophosphodiester phosphodiesterase activity"/>
    <property type="evidence" value="ECO:0007669"/>
    <property type="project" value="UniProtKB-EC"/>
</dbReference>
<proteinExistence type="predicted"/>
<evidence type="ECO:0000313" key="2">
    <source>
        <dbReference type="EMBL" id="MBB3022242.1"/>
    </source>
</evidence>
<dbReference type="PANTHER" id="PTHR46211:SF1">
    <property type="entry name" value="GLYCEROPHOSPHODIESTER PHOSPHODIESTERASE, CYTOPLASMIC"/>
    <property type="match status" value="1"/>
</dbReference>